<evidence type="ECO:0000313" key="4">
    <source>
        <dbReference type="Proteomes" id="UP000298179"/>
    </source>
</evidence>
<keyword evidence="3" id="KW-0808">Transferase</keyword>
<name>A0A4Y8RRJ3_9HYPH</name>
<keyword evidence="3" id="KW-0489">Methyltransferase</keyword>
<dbReference type="AlphaFoldDB" id="A0A4Y8RRJ3"/>
<gene>
    <name evidence="3" type="ORF">E3C22_00165</name>
    <name evidence="2" type="ORF">E3C22_17205</name>
</gene>
<dbReference type="OrthoDB" id="9800231at2"/>
<keyword evidence="4" id="KW-1185">Reference proteome</keyword>
<proteinExistence type="predicted"/>
<dbReference type="CDD" id="cd02440">
    <property type="entry name" value="AdoMet_MTases"/>
    <property type="match status" value="1"/>
</dbReference>
<dbReference type="EMBL" id="SOZD01000005">
    <property type="protein sequence ID" value="TFF20639.1"/>
    <property type="molecule type" value="Genomic_DNA"/>
</dbReference>
<feature type="domain" description="Methyltransferase type 11" evidence="1">
    <location>
        <begin position="58"/>
        <end position="146"/>
    </location>
</feature>
<dbReference type="InterPro" id="IPR029063">
    <property type="entry name" value="SAM-dependent_MTases_sf"/>
</dbReference>
<dbReference type="RefSeq" id="WP_134759061.1">
    <property type="nucleotide sequence ID" value="NZ_SOZD01000001.1"/>
</dbReference>
<dbReference type="Proteomes" id="UP000298179">
    <property type="component" value="Unassembled WGS sequence"/>
</dbReference>
<accession>A0A4Y8RRJ3</accession>
<dbReference type="GO" id="GO:0008757">
    <property type="term" value="F:S-adenosylmethionine-dependent methyltransferase activity"/>
    <property type="evidence" value="ECO:0007669"/>
    <property type="project" value="InterPro"/>
</dbReference>
<evidence type="ECO:0000313" key="3">
    <source>
        <dbReference type="EMBL" id="TFF26940.1"/>
    </source>
</evidence>
<dbReference type="SUPFAM" id="SSF53335">
    <property type="entry name" value="S-adenosyl-L-methionine-dependent methyltransferases"/>
    <property type="match status" value="1"/>
</dbReference>
<dbReference type="Pfam" id="PF08241">
    <property type="entry name" value="Methyltransf_11"/>
    <property type="match status" value="1"/>
</dbReference>
<sequence length="268" mass="29034">MGSSARAETFGDDALSTNADIIDLCNFYASPLGVAATRSISVALIPIWRPISEERLLGLGYATPYLARFGTDCERSLAFMPAAQGAERWPLAAPLRTALVGIEDLPLGDASIDRILMVHALEFAESPEALLAEAWRVLAPGGSLVVVVPHRRGIWARFEHTPFGSGRPWSRGQLTRLLRSVSFTPHGWSEALLFPPFERRSLVGFAPALERIGRKFWPLFAGVVVIEAVKQVYRGIPVASAAKERKVMKPVLVPAGAGVGARMVKPEA</sequence>
<organism evidence="3 4">
    <name type="scientific">Jiella endophytica</name>
    <dbReference type="NCBI Taxonomy" id="2558362"/>
    <lineage>
        <taxon>Bacteria</taxon>
        <taxon>Pseudomonadati</taxon>
        <taxon>Pseudomonadota</taxon>
        <taxon>Alphaproteobacteria</taxon>
        <taxon>Hyphomicrobiales</taxon>
        <taxon>Aurantimonadaceae</taxon>
        <taxon>Jiella</taxon>
    </lineage>
</organism>
<evidence type="ECO:0000313" key="2">
    <source>
        <dbReference type="EMBL" id="TFF20639.1"/>
    </source>
</evidence>
<comment type="caution">
    <text evidence="3">The sequence shown here is derived from an EMBL/GenBank/DDBJ whole genome shotgun (WGS) entry which is preliminary data.</text>
</comment>
<protein>
    <submittedName>
        <fullName evidence="3">Class I SAM-dependent methyltransferase</fullName>
    </submittedName>
</protein>
<reference evidence="3 4" key="1">
    <citation type="submission" date="2019-03" db="EMBL/GenBank/DDBJ databases">
        <title>Jiella endophytica sp. nov., a novel endophytic bacterium isolated from root of Ficus microcarpa Linn. f.</title>
        <authorList>
            <person name="Tuo L."/>
        </authorList>
    </citation>
    <scope>NUCLEOTIDE SEQUENCE [LARGE SCALE GENOMIC DNA]</scope>
    <source>
        <strain evidence="3 4">CBS5Q-3</strain>
    </source>
</reference>
<dbReference type="InterPro" id="IPR013216">
    <property type="entry name" value="Methyltransf_11"/>
</dbReference>
<dbReference type="Gene3D" id="3.40.50.150">
    <property type="entry name" value="Vaccinia Virus protein VP39"/>
    <property type="match status" value="1"/>
</dbReference>
<dbReference type="EMBL" id="SOZD01000001">
    <property type="protein sequence ID" value="TFF26940.1"/>
    <property type="molecule type" value="Genomic_DNA"/>
</dbReference>
<dbReference type="GO" id="GO:0032259">
    <property type="term" value="P:methylation"/>
    <property type="evidence" value="ECO:0007669"/>
    <property type="project" value="UniProtKB-KW"/>
</dbReference>
<evidence type="ECO:0000259" key="1">
    <source>
        <dbReference type="Pfam" id="PF08241"/>
    </source>
</evidence>